<protein>
    <submittedName>
        <fullName evidence="1">Uncharacterized protein</fullName>
    </submittedName>
</protein>
<keyword evidence="2" id="KW-1185">Reference proteome</keyword>
<sequence>MGCWGCGGREGFGGTGGLVVVFGSVCDGDGVKVGSWFLGCVGVGCGVRLGWGRQVLVIEGGYDGLEVVGYWVVEGALVLHGFNMEKGFLTTKRRGSGKGVKEKHSSVVDIHDTVCCDADSGPITLTVKSMLESLGDTLGNNSDGLNASPTGIALHVSFATLVKGDTGRKVVNFRTLVMPATNGANVVVSKESFLL</sequence>
<evidence type="ECO:0000313" key="2">
    <source>
        <dbReference type="Proteomes" id="UP001151760"/>
    </source>
</evidence>
<reference evidence="1" key="2">
    <citation type="submission" date="2022-01" db="EMBL/GenBank/DDBJ databases">
        <authorList>
            <person name="Yamashiro T."/>
            <person name="Shiraishi A."/>
            <person name="Satake H."/>
            <person name="Nakayama K."/>
        </authorList>
    </citation>
    <scope>NUCLEOTIDE SEQUENCE</scope>
</reference>
<organism evidence="1 2">
    <name type="scientific">Tanacetum coccineum</name>
    <dbReference type="NCBI Taxonomy" id="301880"/>
    <lineage>
        <taxon>Eukaryota</taxon>
        <taxon>Viridiplantae</taxon>
        <taxon>Streptophyta</taxon>
        <taxon>Embryophyta</taxon>
        <taxon>Tracheophyta</taxon>
        <taxon>Spermatophyta</taxon>
        <taxon>Magnoliopsida</taxon>
        <taxon>eudicotyledons</taxon>
        <taxon>Gunneridae</taxon>
        <taxon>Pentapetalae</taxon>
        <taxon>asterids</taxon>
        <taxon>campanulids</taxon>
        <taxon>Asterales</taxon>
        <taxon>Asteraceae</taxon>
        <taxon>Asteroideae</taxon>
        <taxon>Anthemideae</taxon>
        <taxon>Anthemidinae</taxon>
        <taxon>Tanacetum</taxon>
    </lineage>
</organism>
<reference evidence="1" key="1">
    <citation type="journal article" date="2022" name="Int. J. Mol. Sci.">
        <title>Draft Genome of Tanacetum Coccineum: Genomic Comparison of Closely Related Tanacetum-Family Plants.</title>
        <authorList>
            <person name="Yamashiro T."/>
            <person name="Shiraishi A."/>
            <person name="Nakayama K."/>
            <person name="Satake H."/>
        </authorList>
    </citation>
    <scope>NUCLEOTIDE SEQUENCE</scope>
</reference>
<accession>A0ABQ4YGY0</accession>
<name>A0ABQ4YGY0_9ASTR</name>
<dbReference type="EMBL" id="BQNB010010359">
    <property type="protein sequence ID" value="GJS76210.1"/>
    <property type="molecule type" value="Genomic_DNA"/>
</dbReference>
<proteinExistence type="predicted"/>
<dbReference type="Proteomes" id="UP001151760">
    <property type="component" value="Unassembled WGS sequence"/>
</dbReference>
<evidence type="ECO:0000313" key="1">
    <source>
        <dbReference type="EMBL" id="GJS76210.1"/>
    </source>
</evidence>
<comment type="caution">
    <text evidence="1">The sequence shown here is derived from an EMBL/GenBank/DDBJ whole genome shotgun (WGS) entry which is preliminary data.</text>
</comment>
<gene>
    <name evidence="1" type="ORF">Tco_0726091</name>
</gene>